<dbReference type="AlphaFoldDB" id="A0A8T2PYF2"/>
<dbReference type="GO" id="GO:0005634">
    <property type="term" value="C:nucleus"/>
    <property type="evidence" value="ECO:0007669"/>
    <property type="project" value="TreeGrafter"/>
</dbReference>
<dbReference type="GO" id="GO:0000981">
    <property type="term" value="F:DNA-binding transcription factor activity, RNA polymerase II-specific"/>
    <property type="evidence" value="ECO:0007669"/>
    <property type="project" value="TreeGrafter"/>
</dbReference>
<dbReference type="Proteomes" id="UP000825935">
    <property type="component" value="Chromosome 39"/>
</dbReference>
<dbReference type="Gene3D" id="1.10.10.60">
    <property type="entry name" value="Homeodomain-like"/>
    <property type="match status" value="2"/>
</dbReference>
<dbReference type="Pfam" id="PF13921">
    <property type="entry name" value="Myb_DNA-bind_6"/>
    <property type="match status" value="1"/>
</dbReference>
<comment type="caution">
    <text evidence="3">The sequence shown here is derived from an EMBL/GenBank/DDBJ whole genome shotgun (WGS) entry which is preliminary data.</text>
</comment>
<organism evidence="3 4">
    <name type="scientific">Ceratopteris richardii</name>
    <name type="common">Triangle waterfern</name>
    <dbReference type="NCBI Taxonomy" id="49495"/>
    <lineage>
        <taxon>Eukaryota</taxon>
        <taxon>Viridiplantae</taxon>
        <taxon>Streptophyta</taxon>
        <taxon>Embryophyta</taxon>
        <taxon>Tracheophyta</taxon>
        <taxon>Polypodiopsida</taxon>
        <taxon>Polypodiidae</taxon>
        <taxon>Polypodiales</taxon>
        <taxon>Pteridineae</taxon>
        <taxon>Pteridaceae</taxon>
        <taxon>Parkerioideae</taxon>
        <taxon>Ceratopteris</taxon>
    </lineage>
</organism>
<evidence type="ECO:0000313" key="3">
    <source>
        <dbReference type="EMBL" id="KAH7276667.1"/>
    </source>
</evidence>
<reference evidence="3" key="1">
    <citation type="submission" date="2021-08" db="EMBL/GenBank/DDBJ databases">
        <title>WGS assembly of Ceratopteris richardii.</title>
        <authorList>
            <person name="Marchant D.B."/>
            <person name="Chen G."/>
            <person name="Jenkins J."/>
            <person name="Shu S."/>
            <person name="Leebens-Mack J."/>
            <person name="Grimwood J."/>
            <person name="Schmutz J."/>
            <person name="Soltis P."/>
            <person name="Soltis D."/>
            <person name="Chen Z.-H."/>
        </authorList>
    </citation>
    <scope>NUCLEOTIDE SEQUENCE</scope>
    <source>
        <strain evidence="3">Whitten #5841</strain>
        <tissue evidence="3">Leaf</tissue>
    </source>
</reference>
<gene>
    <name evidence="3" type="ORF">KP509_39G017100</name>
</gene>
<dbReference type="PROSITE" id="PS50090">
    <property type="entry name" value="MYB_LIKE"/>
    <property type="match status" value="2"/>
</dbReference>
<evidence type="ECO:0000313" key="4">
    <source>
        <dbReference type="Proteomes" id="UP000825935"/>
    </source>
</evidence>
<evidence type="ECO:0000259" key="2">
    <source>
        <dbReference type="PROSITE" id="PS51294"/>
    </source>
</evidence>
<feature type="domain" description="HTH myb-type" evidence="2">
    <location>
        <begin position="32"/>
        <end position="76"/>
    </location>
</feature>
<dbReference type="InterPro" id="IPR050560">
    <property type="entry name" value="MYB_TF"/>
</dbReference>
<evidence type="ECO:0000259" key="1">
    <source>
        <dbReference type="PROSITE" id="PS50090"/>
    </source>
</evidence>
<dbReference type="SMART" id="SM00717">
    <property type="entry name" value="SANT"/>
    <property type="match status" value="2"/>
</dbReference>
<dbReference type="CDD" id="cd00167">
    <property type="entry name" value="SANT"/>
    <property type="match status" value="2"/>
</dbReference>
<feature type="domain" description="Myb-like" evidence="1">
    <location>
        <begin position="81"/>
        <end position="127"/>
    </location>
</feature>
<dbReference type="PROSITE" id="PS51294">
    <property type="entry name" value="HTH_MYB"/>
    <property type="match status" value="2"/>
</dbReference>
<dbReference type="EMBL" id="CM035444">
    <property type="protein sequence ID" value="KAH7276667.1"/>
    <property type="molecule type" value="Genomic_DNA"/>
</dbReference>
<name>A0A8T2PYF2_CERRI</name>
<accession>A0A8T2PYF2</accession>
<dbReference type="SUPFAM" id="SSF46689">
    <property type="entry name" value="Homeodomain-like"/>
    <property type="match status" value="1"/>
</dbReference>
<dbReference type="PANTHER" id="PTHR45614">
    <property type="entry name" value="MYB PROTEIN-RELATED"/>
    <property type="match status" value="1"/>
</dbReference>
<proteinExistence type="predicted"/>
<feature type="domain" description="Myb-like" evidence="1">
    <location>
        <begin position="33"/>
        <end position="76"/>
    </location>
</feature>
<dbReference type="PANTHER" id="PTHR45614:SF76">
    <property type="entry name" value="TRANSCRIPTION FACTOR MYB124"/>
    <property type="match status" value="1"/>
</dbReference>
<dbReference type="OrthoDB" id="2143914at2759"/>
<dbReference type="InterPro" id="IPR009057">
    <property type="entry name" value="Homeodomain-like_sf"/>
</dbReference>
<feature type="domain" description="HTH myb-type" evidence="2">
    <location>
        <begin position="79"/>
        <end position="131"/>
    </location>
</feature>
<protein>
    <submittedName>
        <fullName evidence="3">Uncharacterized protein</fullName>
    </submittedName>
</protein>
<dbReference type="GO" id="GO:0000978">
    <property type="term" value="F:RNA polymerase II cis-regulatory region sequence-specific DNA binding"/>
    <property type="evidence" value="ECO:0007669"/>
    <property type="project" value="TreeGrafter"/>
</dbReference>
<dbReference type="InterPro" id="IPR001005">
    <property type="entry name" value="SANT/Myb"/>
</dbReference>
<dbReference type="InterPro" id="IPR017930">
    <property type="entry name" value="Myb_dom"/>
</dbReference>
<keyword evidence="4" id="KW-1185">Reference proteome</keyword>
<sequence length="490" mass="54992">MSPYLSSIVAQNLRSLSPDCNEKGTSDRHFVTWTEQEDEILRQAVAAYGVDKWSMIAAQLNNKTSRQCRRRWHTYLLTECKKGGWSPEEDQLLLEAHRKFGNRWTEIAKVVPGRTDNAVKNRFSALSKKQAKRANDSCGNSDTQVMNKRRALGENINVCNRGTSFNSQQKQYHGLNKPAVSKSAAHVTMAERAHPVNNDRNLVSTCKPLQATPSKGSLKSCDLPFVEASAQNEGTGKSQNIRSYSENVSPPRLVALSQNAAFLDSLVERRDARLKLRGGNDDTWKCFDQFTMDDSGRILQAVNATPKNALLSETRSFLYNKENYNSPWESHVSATSSIIEESINQNKYSLELGAHSSGMQQERTLGSEPHYDSCNTPRKQTNNRIGDPKHVQTDCFSSYPSSEQVCFVGSGMEQMATCDIQSQDATEKDYESAALVLGTMDPLSIELTWDSQLFMEGMASPQFSDSERQFLLSAFDTNYQPWMLESRVLQ</sequence>